<evidence type="ECO:0000256" key="2">
    <source>
        <dbReference type="SAM" id="SignalP"/>
    </source>
</evidence>
<dbReference type="OrthoDB" id="9811036at2"/>
<dbReference type="KEGG" id="agl:PYTT_1175"/>
<dbReference type="Gene3D" id="3.40.30.10">
    <property type="entry name" value="Glutaredoxin"/>
    <property type="match status" value="1"/>
</dbReference>
<evidence type="ECO:0000256" key="1">
    <source>
        <dbReference type="ARBA" id="ARBA00022729"/>
    </source>
</evidence>
<accession>A0A1H6LH56</accession>
<dbReference type="InterPro" id="IPR051099">
    <property type="entry name" value="AGR/TXD"/>
</dbReference>
<feature type="chain" id="PRO_5009604523" evidence="2">
    <location>
        <begin position="19"/>
        <end position="321"/>
    </location>
</feature>
<dbReference type="SUPFAM" id="SSF52833">
    <property type="entry name" value="Thioredoxin-like"/>
    <property type="match status" value="1"/>
</dbReference>
<keyword evidence="5" id="KW-1185">Reference proteome</keyword>
<reference evidence="5" key="1">
    <citation type="submission" date="2016-09" db="EMBL/GenBank/DDBJ databases">
        <authorList>
            <person name="Koehorst J."/>
        </authorList>
    </citation>
    <scope>NUCLEOTIDE SEQUENCE [LARGE SCALE GENOMIC DNA]</scope>
</reference>
<organism evidence="4 5">
    <name type="scientific">Akkermansia glycaniphila</name>
    <dbReference type="NCBI Taxonomy" id="1679444"/>
    <lineage>
        <taxon>Bacteria</taxon>
        <taxon>Pseudomonadati</taxon>
        <taxon>Verrucomicrobiota</taxon>
        <taxon>Verrucomicrobiia</taxon>
        <taxon>Verrucomicrobiales</taxon>
        <taxon>Akkermansiaceae</taxon>
        <taxon>Akkermansia</taxon>
    </lineage>
</organism>
<dbReference type="InterPro" id="IPR013766">
    <property type="entry name" value="Thioredoxin_domain"/>
</dbReference>
<evidence type="ECO:0000313" key="4">
    <source>
        <dbReference type="EMBL" id="SEH84637.1"/>
    </source>
</evidence>
<name>A0A1H6LH56_9BACT</name>
<gene>
    <name evidence="4" type="ORF">PYTT_1175</name>
</gene>
<proteinExistence type="predicted"/>
<dbReference type="Proteomes" id="UP000176204">
    <property type="component" value="Chromosome I"/>
</dbReference>
<feature type="domain" description="Thioredoxin" evidence="3">
    <location>
        <begin position="8"/>
        <end position="144"/>
    </location>
</feature>
<evidence type="ECO:0000313" key="5">
    <source>
        <dbReference type="Proteomes" id="UP000176204"/>
    </source>
</evidence>
<dbReference type="AlphaFoldDB" id="A0A1H6LH56"/>
<dbReference type="Pfam" id="PF13899">
    <property type="entry name" value="Thioredoxin_7"/>
    <property type="match status" value="1"/>
</dbReference>
<dbReference type="STRING" id="1679444.PYTT_1175"/>
<sequence length="321" mass="36033">MIRPLIASLAALCATAFAAEWQTDYDTAKAAAAKENKHLFVEFTGSDWCKACMIQKKNVLSKPEFQDRASQHFVLLELDYPNKQIPADVKLKNERVRDRFDIRTFPTVLFMTPDGLPYGSMVGAKGGVPQATAEMENALQNYARYKTLLDHAVRLSGTEKTQKLLEAYDTIPENFRPYYTDLKEAIAKSDPGNVSGKALQFAREARNMREQSQLRDIRLSGQTPEEQNNAIDELISKDLLPENTVQAHILKGKALFPAAVDDAAFDKCLDAYKKALDLMPADSEQAKKITREIQELEMGRAQFIQLNKNMAAKRKEAAAKQ</sequence>
<keyword evidence="1 2" id="KW-0732">Signal</keyword>
<dbReference type="RefSeq" id="WP_067776130.1">
    <property type="nucleotide sequence ID" value="NZ_JACVVN010000007.1"/>
</dbReference>
<dbReference type="PANTHER" id="PTHR15337:SF11">
    <property type="entry name" value="THIOREDOXIN DOMAIN-CONTAINING PROTEIN"/>
    <property type="match status" value="1"/>
</dbReference>
<evidence type="ECO:0000259" key="3">
    <source>
        <dbReference type="PROSITE" id="PS51352"/>
    </source>
</evidence>
<dbReference type="PROSITE" id="PS51352">
    <property type="entry name" value="THIOREDOXIN_2"/>
    <property type="match status" value="1"/>
</dbReference>
<protein>
    <submittedName>
        <fullName evidence="4">Thioredoxin-like fold</fullName>
    </submittedName>
</protein>
<feature type="signal peptide" evidence="2">
    <location>
        <begin position="1"/>
        <end position="18"/>
    </location>
</feature>
<dbReference type="EMBL" id="LT629973">
    <property type="protein sequence ID" value="SEH84637.1"/>
    <property type="molecule type" value="Genomic_DNA"/>
</dbReference>
<dbReference type="PANTHER" id="PTHR15337">
    <property type="entry name" value="ANTERIOR GRADIENT PROTEIN-RELATED"/>
    <property type="match status" value="1"/>
</dbReference>
<dbReference type="InterPro" id="IPR036249">
    <property type="entry name" value="Thioredoxin-like_sf"/>
</dbReference>